<proteinExistence type="predicted"/>
<evidence type="ECO:0000313" key="2">
    <source>
        <dbReference type="EMBL" id="RDX63025.1"/>
    </source>
</evidence>
<keyword evidence="3" id="KW-1185">Reference proteome</keyword>
<protein>
    <recommendedName>
        <fullName evidence="1">Retroviral polymerase SH3-like domain-containing protein</fullName>
    </recommendedName>
</protein>
<accession>A0A371EAG8</accession>
<organism evidence="2 3">
    <name type="scientific">Mucuna pruriens</name>
    <name type="common">Velvet bean</name>
    <name type="synonym">Dolichos pruriens</name>
    <dbReference type="NCBI Taxonomy" id="157652"/>
    <lineage>
        <taxon>Eukaryota</taxon>
        <taxon>Viridiplantae</taxon>
        <taxon>Streptophyta</taxon>
        <taxon>Embryophyta</taxon>
        <taxon>Tracheophyta</taxon>
        <taxon>Spermatophyta</taxon>
        <taxon>Magnoliopsida</taxon>
        <taxon>eudicotyledons</taxon>
        <taxon>Gunneridae</taxon>
        <taxon>Pentapetalae</taxon>
        <taxon>rosids</taxon>
        <taxon>fabids</taxon>
        <taxon>Fabales</taxon>
        <taxon>Fabaceae</taxon>
        <taxon>Papilionoideae</taxon>
        <taxon>50 kb inversion clade</taxon>
        <taxon>NPAAA clade</taxon>
        <taxon>indigoferoid/millettioid clade</taxon>
        <taxon>Phaseoleae</taxon>
        <taxon>Mucuna</taxon>
    </lineage>
</organism>
<feature type="non-terminal residue" evidence="2">
    <location>
        <position position="1"/>
    </location>
</feature>
<dbReference type="AlphaFoldDB" id="A0A371EAG8"/>
<dbReference type="Proteomes" id="UP000257109">
    <property type="component" value="Unassembled WGS sequence"/>
</dbReference>
<gene>
    <name evidence="2" type="ORF">CR513_58589</name>
</gene>
<reference evidence="2" key="1">
    <citation type="submission" date="2018-05" db="EMBL/GenBank/DDBJ databases">
        <title>Draft genome of Mucuna pruriens seed.</title>
        <authorList>
            <person name="Nnadi N.E."/>
            <person name="Vos R."/>
            <person name="Hasami M.H."/>
            <person name="Devisetty U.K."/>
            <person name="Aguiy J.C."/>
        </authorList>
    </citation>
    <scope>NUCLEOTIDE SEQUENCE [LARGE SCALE GENOMIC DNA]</scope>
    <source>
        <strain evidence="2">JCA_2017</strain>
    </source>
</reference>
<dbReference type="OrthoDB" id="1166717at2759"/>
<sequence length="163" mass="19014">MWVNQITFDKENLVEHPSTSKEEMKRLQALLALPQSIWILDSRATYHMTLFPIKHMLSFFANSHLMLSLPSRVFGCVAFVHSYNPHRGKLDPRVIKCVFIGYPSNKKWFKCYHPSSYQIFIPMDVAFNETQSFFEESYLEVELVIKSLPFHTQDVIKSLAVPT</sequence>
<dbReference type="InterPro" id="IPR057670">
    <property type="entry name" value="SH3_retrovirus"/>
</dbReference>
<name>A0A371EAG8_MUCPR</name>
<evidence type="ECO:0000259" key="1">
    <source>
        <dbReference type="Pfam" id="PF25597"/>
    </source>
</evidence>
<feature type="domain" description="Retroviral polymerase SH3-like" evidence="1">
    <location>
        <begin position="76"/>
        <end position="136"/>
    </location>
</feature>
<dbReference type="EMBL" id="QJKJ01015125">
    <property type="protein sequence ID" value="RDX63025.1"/>
    <property type="molecule type" value="Genomic_DNA"/>
</dbReference>
<comment type="caution">
    <text evidence="2">The sequence shown here is derived from an EMBL/GenBank/DDBJ whole genome shotgun (WGS) entry which is preliminary data.</text>
</comment>
<evidence type="ECO:0000313" key="3">
    <source>
        <dbReference type="Proteomes" id="UP000257109"/>
    </source>
</evidence>
<dbReference type="Pfam" id="PF25597">
    <property type="entry name" value="SH3_retrovirus"/>
    <property type="match status" value="1"/>
</dbReference>